<evidence type="ECO:0000313" key="2">
    <source>
        <dbReference type="Proteomes" id="UP000466863"/>
    </source>
</evidence>
<evidence type="ECO:0000313" key="1">
    <source>
        <dbReference type="EMBL" id="MQU44856.1"/>
    </source>
</evidence>
<dbReference type="SUPFAM" id="SSF47226">
    <property type="entry name" value="Histidine-containing phosphotransfer domain, HPT domain"/>
    <property type="match status" value="1"/>
</dbReference>
<dbReference type="GO" id="GO:0000160">
    <property type="term" value="P:phosphorelay signal transduction system"/>
    <property type="evidence" value="ECO:0007669"/>
    <property type="project" value="InterPro"/>
</dbReference>
<protein>
    <recommendedName>
        <fullName evidence="3">HPt domain-containing protein</fullName>
    </recommendedName>
</protein>
<reference evidence="1 2" key="1">
    <citation type="submission" date="2019-10" db="EMBL/GenBank/DDBJ databases">
        <title>Evaluation of single-gene subtyping targets for Pseudomonas.</title>
        <authorList>
            <person name="Reichler S.J."/>
            <person name="Orsi R.H."/>
            <person name="Wiedmann M."/>
            <person name="Martin N.H."/>
            <person name="Murphy S.I."/>
        </authorList>
    </citation>
    <scope>NUCLEOTIDE SEQUENCE [LARGE SCALE GENOMIC DNA]</scope>
    <source>
        <strain evidence="1 2">FSL R10-1876</strain>
    </source>
</reference>
<dbReference type="Proteomes" id="UP000466863">
    <property type="component" value="Unassembled WGS sequence"/>
</dbReference>
<dbReference type="EMBL" id="WIVV01000119">
    <property type="protein sequence ID" value="MQU44856.1"/>
    <property type="molecule type" value="Genomic_DNA"/>
</dbReference>
<organism evidence="1 2">
    <name type="scientific">Pseudomonas helleri</name>
    <dbReference type="NCBI Taxonomy" id="1608996"/>
    <lineage>
        <taxon>Bacteria</taxon>
        <taxon>Pseudomonadati</taxon>
        <taxon>Pseudomonadota</taxon>
        <taxon>Gammaproteobacteria</taxon>
        <taxon>Pseudomonadales</taxon>
        <taxon>Pseudomonadaceae</taxon>
        <taxon>Pseudomonas</taxon>
    </lineage>
</organism>
<gene>
    <name evidence="1" type="ORF">GHO28_20425</name>
</gene>
<evidence type="ECO:0008006" key="3">
    <source>
        <dbReference type="Google" id="ProtNLM"/>
    </source>
</evidence>
<comment type="caution">
    <text evidence="1">The sequence shown here is derived from an EMBL/GenBank/DDBJ whole genome shotgun (WGS) entry which is preliminary data.</text>
</comment>
<dbReference type="AlphaFoldDB" id="A0A6I1WUX4"/>
<accession>A0A6I1WUX4</accession>
<sequence length="133" mass="15303">MPRNPFLKPSSTSPLPHLWIPPPDVRYIQGAIYQNSSPSTDKGCHLNKNQKLRTFDLIREAVLPEYRDCVDDYLTLYEHALHAEPADAEKLHAMAHELKGYLRGLNTTRVIGMADFEALDRRVTESWLEVEPY</sequence>
<name>A0A6I1WUX4_9PSED</name>
<proteinExistence type="predicted"/>
<dbReference type="InterPro" id="IPR036641">
    <property type="entry name" value="HPT_dom_sf"/>
</dbReference>